<sequence length="107" mass="11573">MLDVTDATFRSEVLESEVPVLVDFWAEWCGPCRLVAPVLEELAGQYEGRLKIVKLNADDNPQVTGDYGVVSIPTLNIYSGGELVRSVIGARPKAVIAEEIEGALAEV</sequence>
<gene>
    <name evidence="11" type="primary">trxA</name>
    <name evidence="11" type="ORF">CSO01_36230</name>
</gene>
<evidence type="ECO:0000256" key="9">
    <source>
        <dbReference type="PIRSR" id="PIRSR000077-4"/>
    </source>
</evidence>
<dbReference type="PROSITE" id="PS51352">
    <property type="entry name" value="THIOREDOXIN_2"/>
    <property type="match status" value="1"/>
</dbReference>
<comment type="similarity">
    <text evidence="1 7">Belongs to the thioredoxin family.</text>
</comment>
<dbReference type="OrthoDB" id="9790390at2"/>
<dbReference type="EMBL" id="BKAL01000017">
    <property type="protein sequence ID" value="GEP70908.1"/>
    <property type="molecule type" value="Genomic_DNA"/>
</dbReference>
<evidence type="ECO:0000313" key="11">
    <source>
        <dbReference type="EMBL" id="GEP70908.1"/>
    </source>
</evidence>
<keyword evidence="2" id="KW-0813">Transport</keyword>
<evidence type="ECO:0000256" key="2">
    <source>
        <dbReference type="ARBA" id="ARBA00022448"/>
    </source>
</evidence>
<dbReference type="GO" id="GO:0045454">
    <property type="term" value="P:cell redox homeostasis"/>
    <property type="evidence" value="ECO:0007669"/>
    <property type="project" value="TreeGrafter"/>
</dbReference>
<evidence type="ECO:0000256" key="4">
    <source>
        <dbReference type="ARBA" id="ARBA00023157"/>
    </source>
</evidence>
<dbReference type="InterPro" id="IPR036249">
    <property type="entry name" value="Thioredoxin-like_sf"/>
</dbReference>
<evidence type="ECO:0000256" key="6">
    <source>
        <dbReference type="NCBIfam" id="TIGR01068"/>
    </source>
</evidence>
<dbReference type="RefSeq" id="WP_146954676.1">
    <property type="nucleotide sequence ID" value="NZ_BAABBJ010000013.1"/>
</dbReference>
<dbReference type="GO" id="GO:0005829">
    <property type="term" value="C:cytosol"/>
    <property type="evidence" value="ECO:0007669"/>
    <property type="project" value="TreeGrafter"/>
</dbReference>
<evidence type="ECO:0000256" key="7">
    <source>
        <dbReference type="PIRNR" id="PIRNR000077"/>
    </source>
</evidence>
<keyword evidence="12" id="KW-1185">Reference proteome</keyword>
<accession>A0A512PI75</accession>
<evidence type="ECO:0000256" key="3">
    <source>
        <dbReference type="ARBA" id="ARBA00022982"/>
    </source>
</evidence>
<dbReference type="GO" id="GO:0015035">
    <property type="term" value="F:protein-disulfide reductase activity"/>
    <property type="evidence" value="ECO:0007669"/>
    <property type="project" value="UniProtKB-UniRule"/>
</dbReference>
<evidence type="ECO:0000256" key="5">
    <source>
        <dbReference type="ARBA" id="ARBA00023284"/>
    </source>
</evidence>
<keyword evidence="3" id="KW-0249">Electron transport</keyword>
<dbReference type="PANTHER" id="PTHR45663:SF11">
    <property type="entry name" value="GEO12009P1"/>
    <property type="match status" value="1"/>
</dbReference>
<dbReference type="Pfam" id="PF00085">
    <property type="entry name" value="Thioredoxin"/>
    <property type="match status" value="1"/>
</dbReference>
<feature type="site" description="Contributes to redox potential value" evidence="8">
    <location>
        <position position="30"/>
    </location>
</feature>
<feature type="site" description="Deprotonates C-terminal active site Cys" evidence="8">
    <location>
        <position position="23"/>
    </location>
</feature>
<comment type="caution">
    <text evidence="11">The sequence shown here is derived from an EMBL/GenBank/DDBJ whole genome shotgun (WGS) entry which is preliminary data.</text>
</comment>
<feature type="active site" description="Nucleophile" evidence="8">
    <location>
        <position position="32"/>
    </location>
</feature>
<evidence type="ECO:0000259" key="10">
    <source>
        <dbReference type="PROSITE" id="PS51352"/>
    </source>
</evidence>
<dbReference type="AlphaFoldDB" id="A0A512PI75"/>
<evidence type="ECO:0000313" key="12">
    <source>
        <dbReference type="Proteomes" id="UP000321798"/>
    </source>
</evidence>
<protein>
    <recommendedName>
        <fullName evidence="6 7">Thioredoxin</fullName>
    </recommendedName>
</protein>
<reference evidence="11 12" key="1">
    <citation type="submission" date="2019-07" db="EMBL/GenBank/DDBJ databases">
        <title>Whole genome shotgun sequence of Cellulomonas soli NBRC 109434.</title>
        <authorList>
            <person name="Hosoyama A."/>
            <person name="Uohara A."/>
            <person name="Ohji S."/>
            <person name="Ichikawa N."/>
        </authorList>
    </citation>
    <scope>NUCLEOTIDE SEQUENCE [LARGE SCALE GENOMIC DNA]</scope>
    <source>
        <strain evidence="11 12">NBRC 109434</strain>
    </source>
</reference>
<feature type="active site" description="Nucleophile" evidence="8">
    <location>
        <position position="29"/>
    </location>
</feature>
<dbReference type="PROSITE" id="PS00194">
    <property type="entry name" value="THIOREDOXIN_1"/>
    <property type="match status" value="1"/>
</dbReference>
<proteinExistence type="inferred from homology"/>
<name>A0A512PI75_9CELL</name>
<dbReference type="InterPro" id="IPR013766">
    <property type="entry name" value="Thioredoxin_domain"/>
</dbReference>
<feature type="site" description="Contributes to redox potential value" evidence="8">
    <location>
        <position position="31"/>
    </location>
</feature>
<organism evidence="11 12">
    <name type="scientific">Cellulomonas soli</name>
    <dbReference type="NCBI Taxonomy" id="931535"/>
    <lineage>
        <taxon>Bacteria</taxon>
        <taxon>Bacillati</taxon>
        <taxon>Actinomycetota</taxon>
        <taxon>Actinomycetes</taxon>
        <taxon>Micrococcales</taxon>
        <taxon>Cellulomonadaceae</taxon>
        <taxon>Cellulomonas</taxon>
    </lineage>
</organism>
<dbReference type="Proteomes" id="UP000321798">
    <property type="component" value="Unassembled WGS sequence"/>
</dbReference>
<dbReference type="SUPFAM" id="SSF52833">
    <property type="entry name" value="Thioredoxin-like"/>
    <property type="match status" value="1"/>
</dbReference>
<dbReference type="InterPro" id="IPR017937">
    <property type="entry name" value="Thioredoxin_CS"/>
</dbReference>
<keyword evidence="5 9" id="KW-0676">Redox-active center</keyword>
<feature type="disulfide bond" description="Redox-active" evidence="9">
    <location>
        <begin position="29"/>
        <end position="32"/>
    </location>
</feature>
<evidence type="ECO:0000256" key="1">
    <source>
        <dbReference type="ARBA" id="ARBA00008987"/>
    </source>
</evidence>
<dbReference type="PIRSF" id="PIRSF000077">
    <property type="entry name" value="Thioredoxin"/>
    <property type="match status" value="1"/>
</dbReference>
<dbReference type="Gene3D" id="3.40.30.10">
    <property type="entry name" value="Glutaredoxin"/>
    <property type="match status" value="1"/>
</dbReference>
<dbReference type="PRINTS" id="PR00421">
    <property type="entry name" value="THIOREDOXIN"/>
</dbReference>
<evidence type="ECO:0000256" key="8">
    <source>
        <dbReference type="PIRSR" id="PIRSR000077-1"/>
    </source>
</evidence>
<feature type="domain" description="Thioredoxin" evidence="10">
    <location>
        <begin position="1"/>
        <end position="105"/>
    </location>
</feature>
<dbReference type="PANTHER" id="PTHR45663">
    <property type="entry name" value="GEO12009P1"/>
    <property type="match status" value="1"/>
</dbReference>
<dbReference type="CDD" id="cd02947">
    <property type="entry name" value="TRX_family"/>
    <property type="match status" value="1"/>
</dbReference>
<dbReference type="FunFam" id="3.40.30.10:FF:000001">
    <property type="entry name" value="Thioredoxin"/>
    <property type="match status" value="1"/>
</dbReference>
<dbReference type="InterPro" id="IPR005746">
    <property type="entry name" value="Thioredoxin"/>
</dbReference>
<dbReference type="NCBIfam" id="TIGR01068">
    <property type="entry name" value="thioredoxin"/>
    <property type="match status" value="1"/>
</dbReference>
<keyword evidence="4 9" id="KW-1015">Disulfide bond</keyword>